<keyword evidence="2" id="KW-0472">Membrane</keyword>
<dbReference type="Pfam" id="PF20152">
    <property type="entry name" value="DUF6534"/>
    <property type="match status" value="1"/>
</dbReference>
<feature type="transmembrane region" description="Helical" evidence="2">
    <location>
        <begin position="124"/>
        <end position="147"/>
    </location>
</feature>
<feature type="transmembrane region" description="Helical" evidence="2">
    <location>
        <begin position="90"/>
        <end position="112"/>
    </location>
</feature>
<keyword evidence="5" id="KW-1185">Reference proteome</keyword>
<comment type="caution">
    <text evidence="4">The sequence shown here is derived from an EMBL/GenBank/DDBJ whole genome shotgun (WGS) entry which is preliminary data.</text>
</comment>
<keyword evidence="2" id="KW-0812">Transmembrane</keyword>
<accession>A8NLB7</accession>
<evidence type="ECO:0000313" key="4">
    <source>
        <dbReference type="EMBL" id="EAU87094.1"/>
    </source>
</evidence>
<feature type="transmembrane region" description="Helical" evidence="2">
    <location>
        <begin position="167"/>
        <end position="187"/>
    </location>
</feature>
<feature type="transmembrane region" description="Helical" evidence="2">
    <location>
        <begin position="234"/>
        <end position="253"/>
    </location>
</feature>
<dbReference type="AlphaFoldDB" id="A8NLB7"/>
<keyword evidence="2" id="KW-1133">Transmembrane helix</keyword>
<evidence type="ECO:0000256" key="2">
    <source>
        <dbReference type="SAM" id="Phobius"/>
    </source>
</evidence>
<feature type="transmembrane region" description="Helical" evidence="2">
    <location>
        <begin position="199"/>
        <end position="228"/>
    </location>
</feature>
<organism evidence="4 5">
    <name type="scientific">Coprinopsis cinerea (strain Okayama-7 / 130 / ATCC MYA-4618 / FGSC 9003)</name>
    <name type="common">Inky cap fungus</name>
    <name type="synonym">Hormographiella aspergillata</name>
    <dbReference type="NCBI Taxonomy" id="240176"/>
    <lineage>
        <taxon>Eukaryota</taxon>
        <taxon>Fungi</taxon>
        <taxon>Dikarya</taxon>
        <taxon>Basidiomycota</taxon>
        <taxon>Agaricomycotina</taxon>
        <taxon>Agaricomycetes</taxon>
        <taxon>Agaricomycetidae</taxon>
        <taxon>Agaricales</taxon>
        <taxon>Agaricineae</taxon>
        <taxon>Psathyrellaceae</taxon>
        <taxon>Coprinopsis</taxon>
    </lineage>
</organism>
<dbReference type="PANTHER" id="PTHR40465:SF1">
    <property type="entry name" value="DUF6534 DOMAIN-CONTAINING PROTEIN"/>
    <property type="match status" value="1"/>
</dbReference>
<gene>
    <name evidence="4" type="ORF">CC1G_05783</name>
</gene>
<proteinExistence type="predicted"/>
<evidence type="ECO:0000313" key="5">
    <source>
        <dbReference type="Proteomes" id="UP000001861"/>
    </source>
</evidence>
<dbReference type="OMA" id="ASFYFCI"/>
<dbReference type="eggNOG" id="ENOG502SPCC">
    <property type="taxonomic scope" value="Eukaryota"/>
</dbReference>
<dbReference type="Proteomes" id="UP000001861">
    <property type="component" value="Unassembled WGS sequence"/>
</dbReference>
<feature type="region of interest" description="Disordered" evidence="1">
    <location>
        <begin position="307"/>
        <end position="343"/>
    </location>
</feature>
<dbReference type="KEGG" id="cci:CC1G_05783"/>
<dbReference type="PANTHER" id="PTHR40465">
    <property type="entry name" value="CHROMOSOME 1, WHOLE GENOME SHOTGUN SEQUENCE"/>
    <property type="match status" value="1"/>
</dbReference>
<feature type="transmembrane region" description="Helical" evidence="2">
    <location>
        <begin position="20"/>
        <end position="42"/>
    </location>
</feature>
<name>A8NLB7_COPC7</name>
<dbReference type="RefSeq" id="XP_001834646.1">
    <property type="nucleotide sequence ID" value="XM_001834594.1"/>
</dbReference>
<dbReference type="VEuPathDB" id="FungiDB:CC1G_05783"/>
<reference evidence="4 5" key="1">
    <citation type="journal article" date="2010" name="Proc. Natl. Acad. Sci. U.S.A.">
        <title>Insights into evolution of multicellular fungi from the assembled chromosomes of the mushroom Coprinopsis cinerea (Coprinus cinereus).</title>
        <authorList>
            <person name="Stajich J.E."/>
            <person name="Wilke S.K."/>
            <person name="Ahren D."/>
            <person name="Au C.H."/>
            <person name="Birren B.W."/>
            <person name="Borodovsky M."/>
            <person name="Burns C."/>
            <person name="Canback B."/>
            <person name="Casselton L.A."/>
            <person name="Cheng C.K."/>
            <person name="Deng J."/>
            <person name="Dietrich F.S."/>
            <person name="Fargo D.C."/>
            <person name="Farman M.L."/>
            <person name="Gathman A.C."/>
            <person name="Goldberg J."/>
            <person name="Guigo R."/>
            <person name="Hoegger P.J."/>
            <person name="Hooker J.B."/>
            <person name="Huggins A."/>
            <person name="James T.Y."/>
            <person name="Kamada T."/>
            <person name="Kilaru S."/>
            <person name="Kodira C."/>
            <person name="Kues U."/>
            <person name="Kupfer D."/>
            <person name="Kwan H.S."/>
            <person name="Lomsadze A."/>
            <person name="Li W."/>
            <person name="Lilly W.W."/>
            <person name="Ma L.J."/>
            <person name="Mackey A.J."/>
            <person name="Manning G."/>
            <person name="Martin F."/>
            <person name="Muraguchi H."/>
            <person name="Natvig D.O."/>
            <person name="Palmerini H."/>
            <person name="Ramesh M.A."/>
            <person name="Rehmeyer C.J."/>
            <person name="Roe B.A."/>
            <person name="Shenoy N."/>
            <person name="Stanke M."/>
            <person name="Ter-Hovhannisyan V."/>
            <person name="Tunlid A."/>
            <person name="Velagapudi R."/>
            <person name="Vision T.J."/>
            <person name="Zeng Q."/>
            <person name="Zolan M.E."/>
            <person name="Pukkila P.J."/>
        </authorList>
    </citation>
    <scope>NUCLEOTIDE SEQUENCE [LARGE SCALE GENOMIC DNA]</scope>
    <source>
        <strain evidence="5">Okayama-7 / 130 / ATCC MYA-4618 / FGSC 9003</strain>
    </source>
</reference>
<sequence length="343" mass="37799">MPSATLEAGAALDSTMGAMLIGVIISGVLHGICLVQAFMYFTSFAKDHWLIKTMVITTCTFDAIHLFFVSHTMYHYLILNFRDEEALQRLIWSVLMEALFTGLNAGMVHTFYCYRVWKLSKRNWILSGFLLILILATAASGTAWVIISMGLDTYRQLININPLTITINALSTACDVLIALSLCTLLHQSRTGFKKSDTIITRLMIFVVNTGVLTSMCAISSLVCLVVSPNTLIYAAFYFCIGRFYTNSFLATLNARKSLAGSVEPSERSTSHMAMSIPASVLHSNSTGRKNQDIAIRIETTKEAVMDLSDQSGQTGTKVSSHGLSRDDNHSSDDELAMKARPF</sequence>
<protein>
    <recommendedName>
        <fullName evidence="3">DUF6534 domain-containing protein</fullName>
    </recommendedName>
</protein>
<evidence type="ECO:0000256" key="1">
    <source>
        <dbReference type="SAM" id="MobiDB-lite"/>
    </source>
</evidence>
<feature type="compositionally biased region" description="Basic and acidic residues" evidence="1">
    <location>
        <begin position="324"/>
        <end position="343"/>
    </location>
</feature>
<dbReference type="InParanoid" id="A8NLB7"/>
<dbReference type="EMBL" id="AACS02000012">
    <property type="protein sequence ID" value="EAU87094.1"/>
    <property type="molecule type" value="Genomic_DNA"/>
</dbReference>
<feature type="transmembrane region" description="Helical" evidence="2">
    <location>
        <begin position="49"/>
        <end position="70"/>
    </location>
</feature>
<feature type="domain" description="DUF6534" evidence="3">
    <location>
        <begin position="171"/>
        <end position="258"/>
    </location>
</feature>
<dbReference type="GeneID" id="6011163"/>
<evidence type="ECO:0000259" key="3">
    <source>
        <dbReference type="Pfam" id="PF20152"/>
    </source>
</evidence>
<dbReference type="OrthoDB" id="3263055at2759"/>
<feature type="compositionally biased region" description="Polar residues" evidence="1">
    <location>
        <begin position="309"/>
        <end position="323"/>
    </location>
</feature>
<dbReference type="InterPro" id="IPR045339">
    <property type="entry name" value="DUF6534"/>
</dbReference>